<dbReference type="STRING" id="670386.D3B3T6"/>
<dbReference type="CDD" id="cd03039">
    <property type="entry name" value="GST_N_Sigma_like"/>
    <property type="match status" value="1"/>
</dbReference>
<dbReference type="PROSITE" id="PS50404">
    <property type="entry name" value="GST_NTER"/>
    <property type="match status" value="1"/>
</dbReference>
<comment type="caution">
    <text evidence="3">The sequence shown here is derived from an EMBL/GenBank/DDBJ whole genome shotgun (WGS) entry which is preliminary data.</text>
</comment>
<protein>
    <recommendedName>
        <fullName evidence="5">Glutathione S-transferase</fullName>
    </recommendedName>
</protein>
<dbReference type="GO" id="GO:0004364">
    <property type="term" value="F:glutathione transferase activity"/>
    <property type="evidence" value="ECO:0007669"/>
    <property type="project" value="TreeGrafter"/>
</dbReference>
<dbReference type="Gene3D" id="1.20.1050.10">
    <property type="match status" value="1"/>
</dbReference>
<dbReference type="SUPFAM" id="SSF52833">
    <property type="entry name" value="Thioredoxin-like"/>
    <property type="match status" value="1"/>
</dbReference>
<dbReference type="PROSITE" id="PS50405">
    <property type="entry name" value="GST_CTER"/>
    <property type="match status" value="1"/>
</dbReference>
<dbReference type="PANTHER" id="PTHR11571">
    <property type="entry name" value="GLUTATHIONE S-TRANSFERASE"/>
    <property type="match status" value="1"/>
</dbReference>
<dbReference type="GO" id="GO:0006749">
    <property type="term" value="P:glutathione metabolic process"/>
    <property type="evidence" value="ECO:0007669"/>
    <property type="project" value="TreeGrafter"/>
</dbReference>
<dbReference type="EMBL" id="ADBJ01000010">
    <property type="protein sequence ID" value="EFA83984.1"/>
    <property type="molecule type" value="Genomic_DNA"/>
</dbReference>
<dbReference type="AlphaFoldDB" id="D3B3T6"/>
<evidence type="ECO:0000259" key="1">
    <source>
        <dbReference type="PROSITE" id="PS50404"/>
    </source>
</evidence>
<organism evidence="3 4">
    <name type="scientific">Heterostelium pallidum (strain ATCC 26659 / Pp 5 / PN500)</name>
    <name type="common">Cellular slime mold</name>
    <name type="synonym">Polysphondylium pallidum</name>
    <dbReference type="NCBI Taxonomy" id="670386"/>
    <lineage>
        <taxon>Eukaryota</taxon>
        <taxon>Amoebozoa</taxon>
        <taxon>Evosea</taxon>
        <taxon>Eumycetozoa</taxon>
        <taxon>Dictyostelia</taxon>
        <taxon>Acytosteliales</taxon>
        <taxon>Acytosteliaceae</taxon>
        <taxon>Heterostelium</taxon>
    </lineage>
</organism>
<dbReference type="InterPro" id="IPR036282">
    <property type="entry name" value="Glutathione-S-Trfase_C_sf"/>
</dbReference>
<dbReference type="SFLD" id="SFLDG00363">
    <property type="entry name" value="AMPS_(cytGST):_Alpha-__Mu-__Pi"/>
    <property type="match status" value="1"/>
</dbReference>
<dbReference type="InterPro" id="IPR004045">
    <property type="entry name" value="Glutathione_S-Trfase_N"/>
</dbReference>
<feature type="domain" description="GST C-terminal" evidence="2">
    <location>
        <begin position="82"/>
        <end position="199"/>
    </location>
</feature>
<dbReference type="InterPro" id="IPR004046">
    <property type="entry name" value="GST_C"/>
</dbReference>
<dbReference type="SFLD" id="SFLDS00019">
    <property type="entry name" value="Glutathione_Transferase_(cytos"/>
    <property type="match status" value="1"/>
</dbReference>
<evidence type="ECO:0000313" key="4">
    <source>
        <dbReference type="Proteomes" id="UP000001396"/>
    </source>
</evidence>
<dbReference type="InterPro" id="IPR050213">
    <property type="entry name" value="GST_superfamily"/>
</dbReference>
<dbReference type="InParanoid" id="D3B3T6"/>
<evidence type="ECO:0000259" key="2">
    <source>
        <dbReference type="PROSITE" id="PS50405"/>
    </source>
</evidence>
<dbReference type="SFLD" id="SFLDG01205">
    <property type="entry name" value="AMPS.1"/>
    <property type="match status" value="1"/>
</dbReference>
<dbReference type="InterPro" id="IPR010987">
    <property type="entry name" value="Glutathione-S-Trfase_C-like"/>
</dbReference>
<dbReference type="InterPro" id="IPR040079">
    <property type="entry name" value="Glutathione_S-Trfase"/>
</dbReference>
<dbReference type="Pfam" id="PF14497">
    <property type="entry name" value="GST_C_3"/>
    <property type="match status" value="1"/>
</dbReference>
<feature type="domain" description="GST N-terminal" evidence="1">
    <location>
        <begin position="2"/>
        <end position="80"/>
    </location>
</feature>
<reference evidence="3 4" key="1">
    <citation type="journal article" date="2011" name="Genome Res.">
        <title>Phylogeny-wide analysis of social amoeba genomes highlights ancient origins for complex intercellular communication.</title>
        <authorList>
            <person name="Heidel A.J."/>
            <person name="Lawal H.M."/>
            <person name="Felder M."/>
            <person name="Schilde C."/>
            <person name="Helps N.R."/>
            <person name="Tunggal B."/>
            <person name="Rivero F."/>
            <person name="John U."/>
            <person name="Schleicher M."/>
            <person name="Eichinger L."/>
            <person name="Platzer M."/>
            <person name="Noegel A.A."/>
            <person name="Schaap P."/>
            <person name="Gloeckner G."/>
        </authorList>
    </citation>
    <scope>NUCLEOTIDE SEQUENCE [LARGE SCALE GENOMIC DNA]</scope>
    <source>
        <strain evidence="4">ATCC 26659 / Pp 5 / PN500</strain>
    </source>
</reference>
<accession>D3B3T6</accession>
<dbReference type="Gene3D" id="3.40.30.10">
    <property type="entry name" value="Glutaredoxin"/>
    <property type="match status" value="1"/>
</dbReference>
<dbReference type="CDD" id="cd03192">
    <property type="entry name" value="GST_C_Sigma_like"/>
    <property type="match status" value="1"/>
</dbReference>
<dbReference type="RefSeq" id="XP_020436101.1">
    <property type="nucleotide sequence ID" value="XM_020574029.1"/>
</dbReference>
<dbReference type="PANTHER" id="PTHR11571:SF150">
    <property type="entry name" value="GLUTATHIONE S-TRANSFERASE"/>
    <property type="match status" value="1"/>
</dbReference>
<gene>
    <name evidence="3" type="ORF">PPL_03057</name>
</gene>
<sequence>MSLPTLYYFDAKGRAEYARLLLAFAGVDYTDSRFPYPGIPAEVAAKTTFGQVPHYTDGDIELSQSLAIELYLARKHGLLGSNAVDEAKIISYALSTGDIFQAFLMAQQGGPEAMEKYKNEIAPRYYRVWEKILRENGCKHIYGKSITYADIVIFGSIDYVLSMDSNRFEKFPSCLEFHRHMLEVPAIKKYLASRKVTPF</sequence>
<dbReference type="Proteomes" id="UP000001396">
    <property type="component" value="Unassembled WGS sequence"/>
</dbReference>
<dbReference type="FunCoup" id="D3B3T6">
    <property type="interactions" value="27"/>
</dbReference>
<proteinExistence type="predicted"/>
<dbReference type="GeneID" id="31358580"/>
<evidence type="ECO:0000313" key="3">
    <source>
        <dbReference type="EMBL" id="EFA83984.1"/>
    </source>
</evidence>
<evidence type="ECO:0008006" key="5">
    <source>
        <dbReference type="Google" id="ProtNLM"/>
    </source>
</evidence>
<keyword evidence="4" id="KW-1185">Reference proteome</keyword>
<dbReference type="SUPFAM" id="SSF47616">
    <property type="entry name" value="GST C-terminal domain-like"/>
    <property type="match status" value="1"/>
</dbReference>
<dbReference type="Pfam" id="PF02798">
    <property type="entry name" value="GST_N"/>
    <property type="match status" value="1"/>
</dbReference>
<name>D3B3T6_HETP5</name>
<dbReference type="InterPro" id="IPR036249">
    <property type="entry name" value="Thioredoxin-like_sf"/>
</dbReference>